<feature type="compositionally biased region" description="Polar residues" evidence="1">
    <location>
        <begin position="591"/>
        <end position="609"/>
    </location>
</feature>
<gene>
    <name evidence="3" type="ORF">COLO4_29238</name>
</gene>
<keyword evidence="2" id="KW-0472">Membrane</keyword>
<protein>
    <submittedName>
        <fullName evidence="3">Uncharacterized protein</fullName>
    </submittedName>
</protein>
<feature type="region of interest" description="Disordered" evidence="1">
    <location>
        <begin position="35"/>
        <end position="78"/>
    </location>
</feature>
<evidence type="ECO:0000313" key="3">
    <source>
        <dbReference type="EMBL" id="OMO69121.1"/>
    </source>
</evidence>
<keyword evidence="4" id="KW-1185">Reference proteome</keyword>
<reference evidence="4" key="1">
    <citation type="submission" date="2013-09" db="EMBL/GenBank/DDBJ databases">
        <title>Corchorus olitorius genome sequencing.</title>
        <authorList>
            <person name="Alam M."/>
            <person name="Haque M.S."/>
            <person name="Islam M.S."/>
            <person name="Emdad E.M."/>
            <person name="Islam M.M."/>
            <person name="Ahmed B."/>
            <person name="Halim A."/>
            <person name="Hossen Q.M.M."/>
            <person name="Hossain M.Z."/>
            <person name="Ahmed R."/>
            <person name="Khan M.M."/>
            <person name="Islam R."/>
            <person name="Rashid M.M."/>
            <person name="Khan S.A."/>
            <person name="Rahman M.S."/>
            <person name="Alam M."/>
            <person name="Yahiya A.S."/>
            <person name="Khan M.S."/>
            <person name="Azam M.S."/>
            <person name="Haque T."/>
            <person name="Lashkar M.Z.H."/>
            <person name="Akhand A.I."/>
            <person name="Morshed G."/>
            <person name="Roy S."/>
            <person name="Uddin K.S."/>
            <person name="Rabeya T."/>
            <person name="Hossain A.S."/>
            <person name="Chowdhury A."/>
            <person name="Snigdha A.R."/>
            <person name="Mortoza M.S."/>
            <person name="Matin S.A."/>
            <person name="Hoque S.M.E."/>
            <person name="Islam M.K."/>
            <person name="Roy D.K."/>
            <person name="Haider R."/>
            <person name="Moosa M.M."/>
            <person name="Elias S.M."/>
            <person name="Hasan A.M."/>
            <person name="Jahan S."/>
            <person name="Shafiuddin M."/>
            <person name="Mahmood N."/>
            <person name="Shommy N.S."/>
        </authorList>
    </citation>
    <scope>NUCLEOTIDE SEQUENCE [LARGE SCALE GENOMIC DNA]</scope>
    <source>
        <strain evidence="4">cv. O-4</strain>
    </source>
</reference>
<feature type="region of interest" description="Disordered" evidence="1">
    <location>
        <begin position="1053"/>
        <end position="1220"/>
    </location>
</feature>
<proteinExistence type="predicted"/>
<dbReference type="PANTHER" id="PTHR34536:SF4">
    <property type="entry name" value="BTZ DOMAIN-CONTAINING PROTEIN"/>
    <property type="match status" value="1"/>
</dbReference>
<feature type="compositionally biased region" description="Polar residues" evidence="1">
    <location>
        <begin position="51"/>
        <end position="78"/>
    </location>
</feature>
<feature type="region of interest" description="Disordered" evidence="1">
    <location>
        <begin position="986"/>
        <end position="1013"/>
    </location>
</feature>
<feature type="transmembrane region" description="Helical" evidence="2">
    <location>
        <begin position="1425"/>
        <end position="1447"/>
    </location>
</feature>
<dbReference type="EMBL" id="AWUE01020279">
    <property type="protein sequence ID" value="OMO69121.1"/>
    <property type="molecule type" value="Genomic_DNA"/>
</dbReference>
<feature type="compositionally biased region" description="Basic and acidic residues" evidence="1">
    <location>
        <begin position="157"/>
        <end position="169"/>
    </location>
</feature>
<feature type="compositionally biased region" description="Polar residues" evidence="1">
    <location>
        <begin position="1757"/>
        <end position="1770"/>
    </location>
</feature>
<feature type="compositionally biased region" description="Basic and acidic residues" evidence="1">
    <location>
        <begin position="739"/>
        <end position="749"/>
    </location>
</feature>
<dbReference type="STRING" id="93759.A0A1R3HFN5"/>
<feature type="compositionally biased region" description="Basic and acidic residues" evidence="1">
    <location>
        <begin position="1157"/>
        <end position="1170"/>
    </location>
</feature>
<feature type="compositionally biased region" description="Polar residues" evidence="1">
    <location>
        <begin position="750"/>
        <end position="766"/>
    </location>
</feature>
<feature type="compositionally biased region" description="Basic and acidic residues" evidence="1">
    <location>
        <begin position="767"/>
        <end position="778"/>
    </location>
</feature>
<feature type="compositionally biased region" description="Polar residues" evidence="1">
    <location>
        <begin position="820"/>
        <end position="838"/>
    </location>
</feature>
<name>A0A1R3HFN5_9ROSI</name>
<feature type="compositionally biased region" description="Polar residues" evidence="1">
    <location>
        <begin position="171"/>
        <end position="185"/>
    </location>
</feature>
<dbReference type="PANTHER" id="PTHR34536">
    <property type="entry name" value="DENTIN SIALOPHOSPHOPROTEIN-LIKE PROTEIN"/>
    <property type="match status" value="1"/>
</dbReference>
<feature type="compositionally biased region" description="Basic and acidic residues" evidence="1">
    <location>
        <begin position="908"/>
        <end position="946"/>
    </location>
</feature>
<keyword evidence="2" id="KW-1133">Transmembrane helix</keyword>
<evidence type="ECO:0000256" key="1">
    <source>
        <dbReference type="SAM" id="MobiDB-lite"/>
    </source>
</evidence>
<accession>A0A1R3HFN5</accession>
<sequence>MFCWQTGVKPSVGQFSEYSAGIPLKKRRHLIWPLSQPTEDSPSLPRKNDSEQQGFSSPLQGSAISNASGVADSSNTSGVLASSNIGGVVASSNTSDVAASSDITGVVGNSNDSGVAASLITGSIAGSSNLSSVTSSSNASSSVAASSTAASVSGISDAKEKTVLEKENESSDGTNGSMMQGNSDFRSVKLEEQSFTVHSRYLADMDSKGKLVATGESENILQKPAKPELDFVGNDSLTLNIGKDVYSQQNADGKCRSESSIVSGKPGLSLGFKEHLASSMAGGNSEYDIRNQEKSEPVSLNLSLSKGEGSTQLRSNDVQPNPNGAKLLADRSNWDLNTTMDAWVGPANSDGASQKTTHVEDIKPLLCSVGMTSTSMPTLQLKKLAIPILSSQQYNTEDTLRLGLTTPCPPLNPNEKPSSSSLKADLHKVFPNVSLPGKSVPVSNSTKVNLKPVKSEPPDESIKTNSAGVKANLMGASNTTQVKHELVGRCSSENSKSSTLSTFKLVDARSVKPEPVLESNQETLKRMEGSLNRADEQVLPPLDTTALPSSSTDLSLHADVRNHAEHSIEAKKTEPSGEGQVASKMVSSAGHNVNESNISGTIDNSTPENKTVEDPNHCRQNFMNVQVPESRGTVEGPVSDEEKINLSGDILEEDSYGSDYESDGNRDLPADMDVDHKARAEDDFEDGEVREPVENTEVEAPISEGQEVGIGSSGDNTGNKNSDSVGLVGDSNPSSSFVDGKESQREDPAKTNNDITNECIDTSVNEDSNKAEDREAFLHEPSASETPSTHSDKTRFIDAMPRNPLDVSENKDAVEEQEGDQTSIQASDTSQGTSTTIAQGVEEAKKTDSEGRSNMVLPKAEAFISGDDAGKDVNSGGNRSRIIDLSRASNRSSPGRTRSFSGRTLQSRAERERLPDVALEGDKFHPRGRDEVYGDTSHRFSRERHQNQPSRNPRISYMRGRDPDSSYNNGQDAAYFGTGRGGRKMLSDDSSIFPHLPPRRRSPSGRDGPAARGLPMVRRVPRNLSPSRCIGEDGSEVVGLRNMRGFADDHTEPMFARSQPSYEGLDGPFVRGNREFSSVQRRGVQRIRSKSPTRPRTRSPGPWPSRRSPDGFGGHMELPHRRSPPIYRIERPDRPCFAGDMVARRHGSPPYLSRPSNDLRDMDPGRDHGHPRPGIPNRSPSGRILLRNNRRMDLVDPRERNDGDDYFGGPMPSGRFHELGIDGNADERRRYVDRRGPIRPFRPPYSGADSENFHLNAEGGPRSFRFCPEDDSELHERGNLRGREFDRQIKNRPATAPRRTRNIEEQEGNFRHGGQTFLQLRKDGTWSTITGSCTVVRDFRDFVFYSYMSFMEELRQKEGPPNGKYYEIRFLYLPPALIAAVLGIMVDFPVISLVAMFKSPYMLFKGWHRLFHDLIGREGPFLETICVPFAGLAILLWPLAVIGAVLGSMVSSVFLGAYAGVVVYQESSFWLGLCYIVASLSIYDEYSNDVLDMPEGSCFARPQYRRFPKESISNSSSFSKSDSFKPRPPARMDSITNARIDLKPRELLEGLFKECLRHGEKLVSEGLITPKDIEEAKSSKGTVVSIGLPAYCLLEALLRSVNKGGILLSDNTEITATNRPKDTVFDWFLNPFLIIKEQIKAENLSEEEEDYLRNLVLLCGDPERLKSSNIGSPPESERKQAELNALARRLQGITKSISRYPTFRRQFENLVKKLLDDLAKRNGGSGKSSNGAHPIPRSKSAGIIRIFSNKSFKRNTSYNNSDLESQSVTTRDIDIA</sequence>
<organism evidence="3 4">
    <name type="scientific">Corchorus olitorius</name>
    <dbReference type="NCBI Taxonomy" id="93759"/>
    <lineage>
        <taxon>Eukaryota</taxon>
        <taxon>Viridiplantae</taxon>
        <taxon>Streptophyta</taxon>
        <taxon>Embryophyta</taxon>
        <taxon>Tracheophyta</taxon>
        <taxon>Spermatophyta</taxon>
        <taxon>Magnoliopsida</taxon>
        <taxon>eudicotyledons</taxon>
        <taxon>Gunneridae</taxon>
        <taxon>Pentapetalae</taxon>
        <taxon>rosids</taxon>
        <taxon>malvids</taxon>
        <taxon>Malvales</taxon>
        <taxon>Malvaceae</taxon>
        <taxon>Grewioideae</taxon>
        <taxon>Apeibeae</taxon>
        <taxon>Corchorus</taxon>
    </lineage>
</organism>
<feature type="compositionally biased region" description="Acidic residues" evidence="1">
    <location>
        <begin position="650"/>
        <end position="662"/>
    </location>
</feature>
<evidence type="ECO:0000313" key="4">
    <source>
        <dbReference type="Proteomes" id="UP000187203"/>
    </source>
</evidence>
<keyword evidence="2" id="KW-0812">Transmembrane</keyword>
<dbReference type="OrthoDB" id="758862at2759"/>
<feature type="region of interest" description="Disordered" evidence="1">
    <location>
        <begin position="1757"/>
        <end position="1776"/>
    </location>
</feature>
<feature type="compositionally biased region" description="Polar residues" evidence="1">
    <location>
        <begin position="887"/>
        <end position="907"/>
    </location>
</feature>
<feature type="region of interest" description="Disordered" evidence="1">
    <location>
        <begin position="591"/>
        <end position="969"/>
    </location>
</feature>
<feature type="compositionally biased region" description="Basic and acidic residues" evidence="1">
    <location>
        <begin position="842"/>
        <end position="851"/>
    </location>
</feature>
<feature type="transmembrane region" description="Helical" evidence="2">
    <location>
        <begin position="1377"/>
        <end position="1404"/>
    </location>
</feature>
<feature type="compositionally biased region" description="Basic and acidic residues" evidence="1">
    <location>
        <begin position="1190"/>
        <end position="1203"/>
    </location>
</feature>
<feature type="compositionally biased region" description="Low complexity" evidence="1">
    <location>
        <begin position="130"/>
        <end position="153"/>
    </location>
</feature>
<feature type="region of interest" description="Disordered" evidence="1">
    <location>
        <begin position="130"/>
        <end position="187"/>
    </location>
</feature>
<feature type="compositionally biased region" description="Basic and acidic residues" evidence="1">
    <location>
        <begin position="663"/>
        <end position="693"/>
    </location>
</feature>
<feature type="compositionally biased region" description="Polar residues" evidence="1">
    <location>
        <begin position="713"/>
        <end position="724"/>
    </location>
</feature>
<evidence type="ECO:0000256" key="2">
    <source>
        <dbReference type="SAM" id="Phobius"/>
    </source>
</evidence>
<feature type="compositionally biased region" description="Basic residues" evidence="1">
    <location>
        <begin position="1083"/>
        <end position="1097"/>
    </location>
</feature>
<comment type="caution">
    <text evidence="3">The sequence shown here is derived from an EMBL/GenBank/DDBJ whole genome shotgun (WGS) entry which is preliminary data.</text>
</comment>
<dbReference type="Proteomes" id="UP000187203">
    <property type="component" value="Unassembled WGS sequence"/>
</dbReference>